<name>A0A7I8D884_9FIRM</name>
<dbReference type="AlphaFoldDB" id="A0A7I8D884"/>
<feature type="region of interest" description="Disordered" evidence="2">
    <location>
        <begin position="462"/>
        <end position="481"/>
    </location>
</feature>
<feature type="domain" description="Phage capsid-like C-terminal" evidence="3">
    <location>
        <begin position="163"/>
        <end position="446"/>
    </location>
</feature>
<feature type="region of interest" description="Disordered" evidence="2">
    <location>
        <begin position="42"/>
        <end position="67"/>
    </location>
</feature>
<feature type="compositionally biased region" description="Basic and acidic residues" evidence="2">
    <location>
        <begin position="100"/>
        <end position="114"/>
    </location>
</feature>
<gene>
    <name evidence="4" type="ORF">C12CBH8_14830</name>
</gene>
<dbReference type="EMBL" id="AP023321">
    <property type="protein sequence ID" value="BCI60844.1"/>
    <property type="molecule type" value="Genomic_DNA"/>
</dbReference>
<evidence type="ECO:0000259" key="3">
    <source>
        <dbReference type="Pfam" id="PF05065"/>
    </source>
</evidence>
<dbReference type="RefSeq" id="WP_215532925.1">
    <property type="nucleotide sequence ID" value="NZ_AP023321.1"/>
</dbReference>
<comment type="subcellular location">
    <subcellularLocation>
        <location evidence="1">Virion</location>
    </subcellularLocation>
</comment>
<evidence type="ECO:0000256" key="2">
    <source>
        <dbReference type="SAM" id="MobiDB-lite"/>
    </source>
</evidence>
<feature type="region of interest" description="Disordered" evidence="2">
    <location>
        <begin position="90"/>
        <end position="134"/>
    </location>
</feature>
<accession>A0A7I8D884</accession>
<dbReference type="Pfam" id="PF05065">
    <property type="entry name" value="Phage_capsid"/>
    <property type="match status" value="1"/>
</dbReference>
<dbReference type="InterPro" id="IPR054612">
    <property type="entry name" value="Phage_capsid-like_C"/>
</dbReference>
<evidence type="ECO:0000313" key="5">
    <source>
        <dbReference type="Proteomes" id="UP000593890"/>
    </source>
</evidence>
<dbReference type="SUPFAM" id="SSF56563">
    <property type="entry name" value="Major capsid protein gp5"/>
    <property type="match status" value="1"/>
</dbReference>
<evidence type="ECO:0000313" key="4">
    <source>
        <dbReference type="EMBL" id="BCI60844.1"/>
    </source>
</evidence>
<dbReference type="NCBIfam" id="TIGR01554">
    <property type="entry name" value="major_cap_HK97"/>
    <property type="match status" value="1"/>
</dbReference>
<dbReference type="Proteomes" id="UP000593890">
    <property type="component" value="Chromosome"/>
</dbReference>
<sequence length="481" mass="53359">MALKVIMLRKKLDDKLTELRSLESSKSELRRREQDLERAIEEAQTEEEKKVVEENVDQFQKDQDANETSIEDIKKEIEDIKKQIKAVEEKIQEEEPVAEEPSKDPDNDTEKREQGVGTMTKRFHGQTPEQRSAYLGRSDVKEFYQRVSDLIREKRAVSGSELLIPDVVLDLLRDNMDQYSKLIKYVRLRRVGGKARQTIAGDIPEAIWTEATGKLNELNLDFSAVEVDGYKVGGFIPVHNSILEDSVLVSLANEIETMLGLAIGLALDKAIIYGTGTKMPLGFAARLAQTTAPDGKEEGWVNLSVSNIKKIDGTTKTGIDLFKEVLKALANAKSRHSRNGMVLCMNETTWNSVILPESLNINSAGAMVAATNGTFPAIGAKVEFLDFIPDGDVVGGYLEKYLLAERAGGSIKVSEHARFIEDQTVFRGTARYDGLPVRADSFIVLNLQNKAPTTSVTFGTDTANTVTEDDSESQSLEKAKK</sequence>
<reference evidence="5" key="1">
    <citation type="submission" date="2020-07" db="EMBL/GenBank/DDBJ databases">
        <title>Complete genome sequencing of Clostridia bacterium strain 12CBH8.</title>
        <authorList>
            <person name="Sakamoto M."/>
            <person name="Murakami T."/>
            <person name="Mori H."/>
        </authorList>
    </citation>
    <scope>NUCLEOTIDE SEQUENCE [LARGE SCALE GENOMIC DNA]</scope>
    <source>
        <strain evidence="5">12CBH8</strain>
    </source>
</reference>
<dbReference type="KEGG" id="sman:C12CBH8_14830"/>
<dbReference type="InterPro" id="IPR024455">
    <property type="entry name" value="Phage_capsid"/>
</dbReference>
<evidence type="ECO:0000256" key="1">
    <source>
        <dbReference type="ARBA" id="ARBA00004328"/>
    </source>
</evidence>
<feature type="compositionally biased region" description="Basic and acidic residues" evidence="2">
    <location>
        <begin position="42"/>
        <end position="64"/>
    </location>
</feature>
<keyword evidence="5" id="KW-1185">Reference proteome</keyword>
<organism evidence="4 5">
    <name type="scientific">Solibaculum mannosilyticum</name>
    <dbReference type="NCBI Taxonomy" id="2780922"/>
    <lineage>
        <taxon>Bacteria</taxon>
        <taxon>Bacillati</taxon>
        <taxon>Bacillota</taxon>
        <taxon>Clostridia</taxon>
        <taxon>Eubacteriales</taxon>
        <taxon>Oscillospiraceae</taxon>
        <taxon>Solibaculum</taxon>
    </lineage>
</organism>
<protein>
    <recommendedName>
        <fullName evidence="3">Phage capsid-like C-terminal domain-containing protein</fullName>
    </recommendedName>
</protein>
<proteinExistence type="predicted"/>
<dbReference type="Gene3D" id="3.30.2320.10">
    <property type="entry name" value="hypothetical protein PF0899 domain"/>
    <property type="match status" value="1"/>
</dbReference>
<dbReference type="Gene3D" id="3.30.2400.10">
    <property type="entry name" value="Major capsid protein gp5"/>
    <property type="match status" value="1"/>
</dbReference>